<keyword evidence="2 7" id="KW-0812">Transmembrane</keyword>
<accession>A0A1C2DYM3</accession>
<feature type="domain" description="ABC transmembrane type-1" evidence="9">
    <location>
        <begin position="20"/>
        <end position="291"/>
    </location>
</feature>
<dbReference type="GO" id="GO:0015421">
    <property type="term" value="F:ABC-type oligopeptide transporter activity"/>
    <property type="evidence" value="ECO:0007669"/>
    <property type="project" value="TreeGrafter"/>
</dbReference>
<dbReference type="InterPro" id="IPR039421">
    <property type="entry name" value="Type_1_exporter"/>
</dbReference>
<dbReference type="CDD" id="cd03228">
    <property type="entry name" value="ABCC_MRP_Like"/>
    <property type="match status" value="1"/>
</dbReference>
<dbReference type="InterPro" id="IPR003439">
    <property type="entry name" value="ABC_transporter-like_ATP-bd"/>
</dbReference>
<proteinExistence type="predicted"/>
<comment type="caution">
    <text evidence="10">The sequence shown here is derived from an EMBL/GenBank/DDBJ whole genome shotgun (WGS) entry which is preliminary data.</text>
</comment>
<dbReference type="NCBIfam" id="TIGR01194">
    <property type="entry name" value="cyc_pep_trnsptr"/>
    <property type="match status" value="1"/>
</dbReference>
<evidence type="ECO:0000256" key="3">
    <source>
        <dbReference type="ARBA" id="ARBA00022741"/>
    </source>
</evidence>
<dbReference type="OrthoDB" id="9760776at2"/>
<organism evidence="10 11">
    <name type="scientific">Pseudomonas graminis</name>
    <dbReference type="NCBI Taxonomy" id="158627"/>
    <lineage>
        <taxon>Bacteria</taxon>
        <taxon>Pseudomonadati</taxon>
        <taxon>Pseudomonadota</taxon>
        <taxon>Gammaproteobacteria</taxon>
        <taxon>Pseudomonadales</taxon>
        <taxon>Pseudomonadaceae</taxon>
        <taxon>Pseudomonas</taxon>
    </lineage>
</organism>
<feature type="transmembrane region" description="Helical" evidence="7">
    <location>
        <begin position="125"/>
        <end position="144"/>
    </location>
</feature>
<evidence type="ECO:0000313" key="11">
    <source>
        <dbReference type="Proteomes" id="UP000095143"/>
    </source>
</evidence>
<sequence length="564" mass="62827">MKLVRLVFQQYRWPLAMVLLLSVSSGLLSVGVIAFVNQRMISSHDGLGTALWQFGLMLAVLLALASGASLSLTALGHRFVYGLRRVMVKRLLDTNIERIESIGGAKIFASLSSDIRAVTMAFVQLPDLIYGSVLSVASFSYLAWLSPSLFITTLCWMAFTLGVGWLLVGKLNAHIRALRESEDKLYQSYQGVIDGRKELTLNRDRARRLYEETFDVAAQRYREHFTLADRYHGLASNWANIMVLGTIGLAFYLANGLGWAPTEVAATYALTVLFMRTPLVLAVAAIPAQISGRVALDKVESLALAEHHESFDVAPSHIAGHWQTLELRDVEYHYAPQGDEPGFDVGPVNLTLRRGETVFLMGGNGSGKSSLARLLSGLYRPSAGAILIDGQVIGSDDWLAYRQLFASVFTDFHLFAQLLGADGQNADVADVEHWLEKLHMKHKVQLADGHLLDTRFSQGQRKRLALMLALLEKRDILLLDEWAADQDPLFRRFFYRELLPMFKKAGVTVFAISHDDQYFDLADRLVKMESGQLSELQGDRRENASRDAVEEIGAAYQMKTVEAL</sequence>
<evidence type="ECO:0000256" key="4">
    <source>
        <dbReference type="ARBA" id="ARBA00022840"/>
    </source>
</evidence>
<dbReference type="GO" id="GO:0005524">
    <property type="term" value="F:ATP binding"/>
    <property type="evidence" value="ECO:0007669"/>
    <property type="project" value="UniProtKB-KW"/>
</dbReference>
<evidence type="ECO:0000256" key="7">
    <source>
        <dbReference type="SAM" id="Phobius"/>
    </source>
</evidence>
<dbReference type="NCBIfam" id="NF007813">
    <property type="entry name" value="PRK10522.1"/>
    <property type="match status" value="1"/>
</dbReference>
<evidence type="ECO:0000259" key="9">
    <source>
        <dbReference type="PROSITE" id="PS50929"/>
    </source>
</evidence>
<dbReference type="Gene3D" id="1.20.1560.10">
    <property type="entry name" value="ABC transporter type 1, transmembrane domain"/>
    <property type="match status" value="1"/>
</dbReference>
<feature type="transmembrane region" description="Helical" evidence="7">
    <location>
        <begin position="150"/>
        <end position="169"/>
    </location>
</feature>
<name>A0A1C2DYM3_9PSED</name>
<dbReference type="PANTHER" id="PTHR43394">
    <property type="entry name" value="ATP-DEPENDENT PERMEASE MDL1, MITOCHONDRIAL"/>
    <property type="match status" value="1"/>
</dbReference>
<dbReference type="InterPro" id="IPR005898">
    <property type="entry name" value="Cyc_pep_transpt_SyrD/YojI"/>
</dbReference>
<keyword evidence="5 7" id="KW-1133">Transmembrane helix</keyword>
<dbReference type="PROSITE" id="PS50893">
    <property type="entry name" value="ABC_TRANSPORTER_2"/>
    <property type="match status" value="1"/>
</dbReference>
<protein>
    <submittedName>
        <fullName evidence="10">Multidrug ABC transporter permease/ATP-binding protein</fullName>
    </submittedName>
</protein>
<dbReference type="AlphaFoldDB" id="A0A1C2DYM3"/>
<feature type="domain" description="ABC transporter" evidence="8">
    <location>
        <begin position="325"/>
        <end position="555"/>
    </location>
</feature>
<feature type="transmembrane region" description="Helical" evidence="7">
    <location>
        <begin position="238"/>
        <end position="260"/>
    </location>
</feature>
<dbReference type="GO" id="GO:0016887">
    <property type="term" value="F:ATP hydrolysis activity"/>
    <property type="evidence" value="ECO:0007669"/>
    <property type="project" value="InterPro"/>
</dbReference>
<evidence type="ECO:0000313" key="10">
    <source>
        <dbReference type="EMBL" id="OCX19733.1"/>
    </source>
</evidence>
<evidence type="ECO:0000256" key="6">
    <source>
        <dbReference type="ARBA" id="ARBA00023136"/>
    </source>
</evidence>
<gene>
    <name evidence="10" type="ORF">BBI10_15215</name>
</gene>
<dbReference type="Pfam" id="PF00005">
    <property type="entry name" value="ABC_tran"/>
    <property type="match status" value="1"/>
</dbReference>
<evidence type="ECO:0000256" key="2">
    <source>
        <dbReference type="ARBA" id="ARBA00022692"/>
    </source>
</evidence>
<feature type="transmembrane region" description="Helical" evidence="7">
    <location>
        <begin position="56"/>
        <end position="81"/>
    </location>
</feature>
<dbReference type="SUPFAM" id="SSF90123">
    <property type="entry name" value="ABC transporter transmembrane region"/>
    <property type="match status" value="1"/>
</dbReference>
<dbReference type="FunFam" id="3.40.50.300:FF:001035">
    <property type="entry name" value="ABC transporter ATP-binding protein YojI"/>
    <property type="match status" value="1"/>
</dbReference>
<dbReference type="InterPro" id="IPR003593">
    <property type="entry name" value="AAA+_ATPase"/>
</dbReference>
<dbReference type="RefSeq" id="WP_065989661.1">
    <property type="nucleotide sequence ID" value="NZ_MDEN01000063.1"/>
</dbReference>
<keyword evidence="6 7" id="KW-0472">Membrane</keyword>
<dbReference type="PROSITE" id="PS50929">
    <property type="entry name" value="ABC_TM1F"/>
    <property type="match status" value="1"/>
</dbReference>
<dbReference type="PANTHER" id="PTHR43394:SF1">
    <property type="entry name" value="ATP-BINDING CASSETTE SUB-FAMILY B MEMBER 10, MITOCHONDRIAL"/>
    <property type="match status" value="1"/>
</dbReference>
<feature type="transmembrane region" description="Helical" evidence="7">
    <location>
        <begin position="12"/>
        <end position="36"/>
    </location>
</feature>
<evidence type="ECO:0000256" key="5">
    <source>
        <dbReference type="ARBA" id="ARBA00022989"/>
    </source>
</evidence>
<dbReference type="SUPFAM" id="SSF52540">
    <property type="entry name" value="P-loop containing nucleoside triphosphate hydrolases"/>
    <property type="match status" value="1"/>
</dbReference>
<keyword evidence="3" id="KW-0547">Nucleotide-binding</keyword>
<dbReference type="SMART" id="SM00382">
    <property type="entry name" value="AAA"/>
    <property type="match status" value="1"/>
</dbReference>
<feature type="transmembrane region" description="Helical" evidence="7">
    <location>
        <begin position="266"/>
        <end position="288"/>
    </location>
</feature>
<dbReference type="InterPro" id="IPR036640">
    <property type="entry name" value="ABC1_TM_sf"/>
</dbReference>
<comment type="subcellular location">
    <subcellularLocation>
        <location evidence="1">Cell membrane</location>
        <topology evidence="1">Multi-pass membrane protein</topology>
    </subcellularLocation>
</comment>
<evidence type="ECO:0000259" key="8">
    <source>
        <dbReference type="PROSITE" id="PS50893"/>
    </source>
</evidence>
<dbReference type="Gene3D" id="3.40.50.300">
    <property type="entry name" value="P-loop containing nucleotide triphosphate hydrolases"/>
    <property type="match status" value="1"/>
</dbReference>
<keyword evidence="4 10" id="KW-0067">ATP-binding</keyword>
<dbReference type="InterPro" id="IPR011527">
    <property type="entry name" value="ABC1_TM_dom"/>
</dbReference>
<dbReference type="InterPro" id="IPR027417">
    <property type="entry name" value="P-loop_NTPase"/>
</dbReference>
<dbReference type="GO" id="GO:0005886">
    <property type="term" value="C:plasma membrane"/>
    <property type="evidence" value="ECO:0007669"/>
    <property type="project" value="UniProtKB-SubCell"/>
</dbReference>
<dbReference type="Proteomes" id="UP000095143">
    <property type="component" value="Unassembled WGS sequence"/>
</dbReference>
<evidence type="ECO:0000256" key="1">
    <source>
        <dbReference type="ARBA" id="ARBA00004651"/>
    </source>
</evidence>
<reference evidence="10 11" key="1">
    <citation type="submission" date="2016-08" db="EMBL/GenBank/DDBJ databases">
        <title>Whole genome sequence of Pseudomonas graminis strain UASWS1507, a potential biological control agent for agriculture.</title>
        <authorList>
            <person name="Crovadore J."/>
            <person name="Calmin G."/>
            <person name="Chablais R."/>
            <person name="Cochard B."/>
            <person name="Lefort F."/>
        </authorList>
    </citation>
    <scope>NUCLEOTIDE SEQUENCE [LARGE SCALE GENOMIC DNA]</scope>
    <source>
        <strain evidence="10 11">UASWS1507</strain>
    </source>
</reference>
<dbReference type="EMBL" id="MDEN01000063">
    <property type="protein sequence ID" value="OCX19733.1"/>
    <property type="molecule type" value="Genomic_DNA"/>
</dbReference>
<dbReference type="GO" id="GO:1904680">
    <property type="term" value="F:peptide transmembrane transporter activity"/>
    <property type="evidence" value="ECO:0007669"/>
    <property type="project" value="InterPro"/>
</dbReference>